<name>A0AAX6I4E7_IRIPA</name>
<dbReference type="EMBL" id="JANAVB010013132">
    <property type="protein sequence ID" value="KAJ6835721.1"/>
    <property type="molecule type" value="Genomic_DNA"/>
</dbReference>
<comment type="subcellular location">
    <subcellularLocation>
        <location evidence="1">Membrane</location>
    </subcellularLocation>
</comment>
<sequence length="233" mass="25212">MASLMFRPSLTISRVSFAGCVRTERRRSVWIPAVSSPNLTVSMSLNESSTRTPGFEANTSPKHTEIHPEQLTNEPVISYPSLESTDRKVGGNTDVHEEDTLKAKRHAKLHDFCLGIPFGGIIFSGGLFGFLFSRNPACLTTGVMLGGAILALGVMSLKVWRKGLSSAPMIVGQAALAATLLWKNLQVYSLTKKIFPTGFYVTLSAAMLCFYAYVFISGGNPPPKKKLATATPL</sequence>
<dbReference type="PANTHER" id="PTHR12668:SF48">
    <property type="entry name" value="PROTEIN FATTY ACID EXPORT 1, CHLOROPLASTIC"/>
    <property type="match status" value="1"/>
</dbReference>
<feature type="transmembrane region" description="Helical" evidence="6">
    <location>
        <begin position="112"/>
        <end position="133"/>
    </location>
</feature>
<evidence type="ECO:0000256" key="4">
    <source>
        <dbReference type="ARBA" id="ARBA00022989"/>
    </source>
</evidence>
<dbReference type="Pfam" id="PF03647">
    <property type="entry name" value="Tmemb_14"/>
    <property type="match status" value="1"/>
</dbReference>
<keyword evidence="4 6" id="KW-1133">Transmembrane helix</keyword>
<evidence type="ECO:0000313" key="9">
    <source>
        <dbReference type="Proteomes" id="UP001140949"/>
    </source>
</evidence>
<feature type="transmembrane region" description="Helical" evidence="6">
    <location>
        <begin position="194"/>
        <end position="216"/>
    </location>
</feature>
<keyword evidence="3 6" id="KW-0812">Transmembrane</keyword>
<evidence type="ECO:0000256" key="5">
    <source>
        <dbReference type="ARBA" id="ARBA00023136"/>
    </source>
</evidence>
<organism evidence="8 9">
    <name type="scientific">Iris pallida</name>
    <name type="common">Sweet iris</name>
    <dbReference type="NCBI Taxonomy" id="29817"/>
    <lineage>
        <taxon>Eukaryota</taxon>
        <taxon>Viridiplantae</taxon>
        <taxon>Streptophyta</taxon>
        <taxon>Embryophyta</taxon>
        <taxon>Tracheophyta</taxon>
        <taxon>Spermatophyta</taxon>
        <taxon>Magnoliopsida</taxon>
        <taxon>Liliopsida</taxon>
        <taxon>Asparagales</taxon>
        <taxon>Iridaceae</taxon>
        <taxon>Iridoideae</taxon>
        <taxon>Irideae</taxon>
        <taxon>Iris</taxon>
    </lineage>
</organism>
<evidence type="ECO:0000256" key="3">
    <source>
        <dbReference type="ARBA" id="ARBA00022692"/>
    </source>
</evidence>
<proteinExistence type="inferred from homology"/>
<evidence type="ECO:0000256" key="1">
    <source>
        <dbReference type="ARBA" id="ARBA00004370"/>
    </source>
</evidence>
<feature type="transmembrane region" description="Helical" evidence="6">
    <location>
        <begin position="139"/>
        <end position="157"/>
    </location>
</feature>
<reference evidence="8" key="2">
    <citation type="submission" date="2023-04" db="EMBL/GenBank/DDBJ databases">
        <authorList>
            <person name="Bruccoleri R.E."/>
            <person name="Oakeley E.J."/>
            <person name="Faust A.-M."/>
            <person name="Dessus-Babus S."/>
            <person name="Altorfer M."/>
            <person name="Burckhardt D."/>
            <person name="Oertli M."/>
            <person name="Naumann U."/>
            <person name="Petersen F."/>
            <person name="Wong J."/>
        </authorList>
    </citation>
    <scope>NUCLEOTIDE SEQUENCE</scope>
    <source>
        <strain evidence="8">GSM-AAB239-AS_SAM_17_03QT</strain>
        <tissue evidence="8">Leaf</tissue>
    </source>
</reference>
<evidence type="ECO:0000313" key="8">
    <source>
        <dbReference type="EMBL" id="KAJ6848062.1"/>
    </source>
</evidence>
<keyword evidence="9" id="KW-1185">Reference proteome</keyword>
<dbReference type="Gene3D" id="1.10.10.1740">
    <property type="entry name" value="Transmembrane protein 14-like"/>
    <property type="match status" value="1"/>
</dbReference>
<keyword evidence="5 6" id="KW-0472">Membrane</keyword>
<dbReference type="AlphaFoldDB" id="A0AAX6I4E7"/>
<accession>A0AAX6I4E7</accession>
<dbReference type="PANTHER" id="PTHR12668">
    <property type="entry name" value="TRANSMEMBRANE PROTEIN 14, 15"/>
    <property type="match status" value="1"/>
</dbReference>
<dbReference type="InterPro" id="IPR044890">
    <property type="entry name" value="TMEM14_sf"/>
</dbReference>
<comment type="similarity">
    <text evidence="2">Belongs to the TMEM14 family.</text>
</comment>
<dbReference type="GO" id="GO:0015245">
    <property type="term" value="F:fatty acid transmembrane transporter activity"/>
    <property type="evidence" value="ECO:0007669"/>
    <property type="project" value="TreeGrafter"/>
</dbReference>
<evidence type="ECO:0000256" key="2">
    <source>
        <dbReference type="ARBA" id="ARBA00007590"/>
    </source>
</evidence>
<dbReference type="Proteomes" id="UP001140949">
    <property type="component" value="Unassembled WGS sequence"/>
</dbReference>
<comment type="caution">
    <text evidence="8">The sequence shown here is derived from an EMBL/GenBank/DDBJ whole genome shotgun (WGS) entry which is preliminary data.</text>
</comment>
<evidence type="ECO:0000256" key="6">
    <source>
        <dbReference type="SAM" id="Phobius"/>
    </source>
</evidence>
<protein>
    <submittedName>
        <fullName evidence="8">Protein FATTY ACID EXPORT 1, chloroplastic</fullName>
    </submittedName>
</protein>
<gene>
    <name evidence="8" type="ORF">M6B38_116190</name>
    <name evidence="7" type="ORF">M6B38_330495</name>
</gene>
<evidence type="ECO:0000313" key="7">
    <source>
        <dbReference type="EMBL" id="KAJ6835721.1"/>
    </source>
</evidence>
<dbReference type="GO" id="GO:0009706">
    <property type="term" value="C:chloroplast inner membrane"/>
    <property type="evidence" value="ECO:0007669"/>
    <property type="project" value="TreeGrafter"/>
</dbReference>
<reference evidence="8" key="1">
    <citation type="journal article" date="2023" name="GigaByte">
        <title>Genome assembly of the bearded iris, Iris pallida Lam.</title>
        <authorList>
            <person name="Bruccoleri R.E."/>
            <person name="Oakeley E.J."/>
            <person name="Faust A.M.E."/>
            <person name="Altorfer M."/>
            <person name="Dessus-Babus S."/>
            <person name="Burckhardt D."/>
            <person name="Oertli M."/>
            <person name="Naumann U."/>
            <person name="Petersen F."/>
            <person name="Wong J."/>
        </authorList>
    </citation>
    <scope>NUCLEOTIDE SEQUENCE</scope>
    <source>
        <strain evidence="8">GSM-AAB239-AS_SAM_17_03QT</strain>
    </source>
</reference>
<dbReference type="EMBL" id="JANAVB010004796">
    <property type="protein sequence ID" value="KAJ6848062.1"/>
    <property type="molecule type" value="Genomic_DNA"/>
</dbReference>
<dbReference type="InterPro" id="IPR005349">
    <property type="entry name" value="TMEM14"/>
</dbReference>